<proteinExistence type="predicted"/>
<organism evidence="2 3">
    <name type="scientific">Roseateles violae</name>
    <dbReference type="NCBI Taxonomy" id="3058042"/>
    <lineage>
        <taxon>Bacteria</taxon>
        <taxon>Pseudomonadati</taxon>
        <taxon>Pseudomonadota</taxon>
        <taxon>Betaproteobacteria</taxon>
        <taxon>Burkholderiales</taxon>
        <taxon>Sphaerotilaceae</taxon>
        <taxon>Roseateles</taxon>
    </lineage>
</organism>
<dbReference type="InterPro" id="IPR058193">
    <property type="entry name" value="VanY/YodJ_core_dom"/>
</dbReference>
<comment type="caution">
    <text evidence="2">The sequence shown here is derived from an EMBL/GenBank/DDBJ whole genome shotgun (WGS) entry which is preliminary data.</text>
</comment>
<sequence>MLIEEEEGLAAYRRRIADAQHLLGIETRAHERRGLPLCLEARELQLAQRDADGREHRLVPAAGAAWQRMRAAAADAGIRLHLVSAFRSFDYQIELIRRELAQGLAIAEICQSSACPGYSEHHTGRAIDIDTPDLPGLSERFEDTAAFAWLQAHAGAFGFTLSYPRGNAAGYVYEPWHWLYGRDGAVLHEPHF</sequence>
<dbReference type="PANTHER" id="PTHR34385:SF1">
    <property type="entry name" value="PEPTIDOGLYCAN L-ALANYL-D-GLUTAMATE ENDOPEPTIDASE CWLK"/>
    <property type="match status" value="1"/>
</dbReference>
<keyword evidence="2" id="KW-0121">Carboxypeptidase</keyword>
<dbReference type="Pfam" id="PF02557">
    <property type="entry name" value="VanY"/>
    <property type="match status" value="1"/>
</dbReference>
<protein>
    <submittedName>
        <fullName evidence="2">D-alanyl-D-alanine carboxypeptidase family protein</fullName>
    </submittedName>
</protein>
<dbReference type="PANTHER" id="PTHR34385">
    <property type="entry name" value="D-ALANYL-D-ALANINE CARBOXYPEPTIDASE"/>
    <property type="match status" value="1"/>
</dbReference>
<dbReference type="EMBL" id="JAUHHC010000004">
    <property type="protein sequence ID" value="MDN3922012.1"/>
    <property type="molecule type" value="Genomic_DNA"/>
</dbReference>
<dbReference type="SUPFAM" id="SSF55166">
    <property type="entry name" value="Hedgehog/DD-peptidase"/>
    <property type="match status" value="1"/>
</dbReference>
<dbReference type="Proteomes" id="UP001228044">
    <property type="component" value="Unassembled WGS sequence"/>
</dbReference>
<name>A0ABT8DUY5_9BURK</name>
<dbReference type="InterPro" id="IPR009045">
    <property type="entry name" value="Zn_M74/Hedgehog-like"/>
</dbReference>
<gene>
    <name evidence="2" type="ORF">QWJ38_17105</name>
</gene>
<keyword evidence="3" id="KW-1185">Reference proteome</keyword>
<keyword evidence="2" id="KW-0645">Protease</keyword>
<reference evidence="2 3" key="1">
    <citation type="submission" date="2023-06" db="EMBL/GenBank/DDBJ databases">
        <title>Pelomonas sp. PFR6 16S ribosomal RNA gene Genome sequencing and assembly.</title>
        <authorList>
            <person name="Woo H."/>
        </authorList>
    </citation>
    <scope>NUCLEOTIDE SEQUENCE [LARGE SCALE GENOMIC DNA]</scope>
    <source>
        <strain evidence="2 3">PFR6</strain>
    </source>
</reference>
<accession>A0ABT8DUY5</accession>
<evidence type="ECO:0000313" key="2">
    <source>
        <dbReference type="EMBL" id="MDN3922012.1"/>
    </source>
</evidence>
<feature type="domain" description="D-alanyl-D-alanine carboxypeptidase-like core" evidence="1">
    <location>
        <begin position="56"/>
        <end position="180"/>
    </location>
</feature>
<evidence type="ECO:0000259" key="1">
    <source>
        <dbReference type="Pfam" id="PF02557"/>
    </source>
</evidence>
<dbReference type="InterPro" id="IPR003709">
    <property type="entry name" value="VanY-like_core_dom"/>
</dbReference>
<dbReference type="CDD" id="cd14852">
    <property type="entry name" value="LD-carboxypeptidase"/>
    <property type="match status" value="1"/>
</dbReference>
<dbReference type="GO" id="GO:0004180">
    <property type="term" value="F:carboxypeptidase activity"/>
    <property type="evidence" value="ECO:0007669"/>
    <property type="project" value="UniProtKB-KW"/>
</dbReference>
<evidence type="ECO:0000313" key="3">
    <source>
        <dbReference type="Proteomes" id="UP001228044"/>
    </source>
</evidence>
<keyword evidence="2" id="KW-0378">Hydrolase</keyword>
<dbReference type="Gene3D" id="3.30.1380.10">
    <property type="match status" value="1"/>
</dbReference>
<dbReference type="InterPro" id="IPR052179">
    <property type="entry name" value="DD-CPase-like"/>
</dbReference>